<dbReference type="PANTHER" id="PTHR39470:SF1">
    <property type="entry name" value="CHORISMATE SYNTHASE PROTEIN"/>
    <property type="match status" value="1"/>
</dbReference>
<accession>A0A9P9DTQ6</accession>
<name>A0A9P9DTQ6_9PLEO</name>
<evidence type="ECO:0000313" key="3">
    <source>
        <dbReference type="Proteomes" id="UP000700596"/>
    </source>
</evidence>
<feature type="transmembrane region" description="Helical" evidence="1">
    <location>
        <begin position="27"/>
        <end position="46"/>
    </location>
</feature>
<gene>
    <name evidence="2" type="ORF">B0J11DRAFT_298238</name>
</gene>
<feature type="transmembrane region" description="Helical" evidence="1">
    <location>
        <begin position="67"/>
        <end position="88"/>
    </location>
</feature>
<reference evidence="2" key="1">
    <citation type="journal article" date="2021" name="Nat. Commun.">
        <title>Genetic determinants of endophytism in the Arabidopsis root mycobiome.</title>
        <authorList>
            <person name="Mesny F."/>
            <person name="Miyauchi S."/>
            <person name="Thiergart T."/>
            <person name="Pickel B."/>
            <person name="Atanasova L."/>
            <person name="Karlsson M."/>
            <person name="Huettel B."/>
            <person name="Barry K.W."/>
            <person name="Haridas S."/>
            <person name="Chen C."/>
            <person name="Bauer D."/>
            <person name="Andreopoulos W."/>
            <person name="Pangilinan J."/>
            <person name="LaButti K."/>
            <person name="Riley R."/>
            <person name="Lipzen A."/>
            <person name="Clum A."/>
            <person name="Drula E."/>
            <person name="Henrissat B."/>
            <person name="Kohler A."/>
            <person name="Grigoriev I.V."/>
            <person name="Martin F.M."/>
            <person name="Hacquard S."/>
        </authorList>
    </citation>
    <scope>NUCLEOTIDE SEQUENCE</scope>
    <source>
        <strain evidence="2">MPI-CAGE-CH-0243</strain>
    </source>
</reference>
<keyword evidence="1" id="KW-1133">Transmembrane helix</keyword>
<proteinExistence type="predicted"/>
<dbReference type="AlphaFoldDB" id="A0A9P9DTQ6"/>
<organism evidence="2 3">
    <name type="scientific">Dendryphion nanum</name>
    <dbReference type="NCBI Taxonomy" id="256645"/>
    <lineage>
        <taxon>Eukaryota</taxon>
        <taxon>Fungi</taxon>
        <taxon>Dikarya</taxon>
        <taxon>Ascomycota</taxon>
        <taxon>Pezizomycotina</taxon>
        <taxon>Dothideomycetes</taxon>
        <taxon>Pleosporomycetidae</taxon>
        <taxon>Pleosporales</taxon>
        <taxon>Torulaceae</taxon>
        <taxon>Dendryphion</taxon>
    </lineage>
</organism>
<keyword evidence="1" id="KW-0812">Transmembrane</keyword>
<dbReference type="Proteomes" id="UP000700596">
    <property type="component" value="Unassembled WGS sequence"/>
</dbReference>
<dbReference type="EMBL" id="JAGMWT010000007">
    <property type="protein sequence ID" value="KAH7125106.1"/>
    <property type="molecule type" value="Genomic_DNA"/>
</dbReference>
<feature type="transmembrane region" description="Helical" evidence="1">
    <location>
        <begin position="242"/>
        <end position="261"/>
    </location>
</feature>
<feature type="transmembrane region" description="Helical" evidence="1">
    <location>
        <begin position="197"/>
        <end position="217"/>
    </location>
</feature>
<dbReference type="PANTHER" id="PTHR39470">
    <property type="entry name" value="CHROMOSOME 10, WHOLE GENOME SHOTGUN SEQUENCE"/>
    <property type="match status" value="1"/>
</dbReference>
<keyword evidence="1" id="KW-0472">Membrane</keyword>
<keyword evidence="3" id="KW-1185">Reference proteome</keyword>
<feature type="transmembrane region" description="Helical" evidence="1">
    <location>
        <begin position="164"/>
        <end position="185"/>
    </location>
</feature>
<evidence type="ECO:0000313" key="2">
    <source>
        <dbReference type="EMBL" id="KAH7125106.1"/>
    </source>
</evidence>
<dbReference type="OrthoDB" id="4218123at2759"/>
<protein>
    <submittedName>
        <fullName evidence="2">Uncharacterized protein</fullName>
    </submittedName>
</protein>
<sequence length="383" mass="43121">MVNLQSIILFGISYFIFPRLTFLPKSVHSILVIFGPFLLPRLVNLFNTARATSRSVPVRPVPHNVQWALNALFVSAVAWLILSLPRFASENIFLTTESRLQIEANTLFARLKLMRPLTAEDEVLRTKFAGSMQNRLVYLTFGPDTLANCIWCTTSGGDDMQNYLLYYLPEILTPHIFHLAVLGLATSSMVGSESSRFRIHVTIAGLVLAVAEFWYLATYDATINKRAKTLQDIDFVHWRLRVLRYIAFALTDGALGLVLWLTSTNRWLAKPVSLAERLELATRLSEETRNQLRALGILSNSINRAPALRAVKENYWRDDADFMAETVQDEAVMEQIKNSMNSMDIGALRTQVAEMAKDIVAGFDVFQPPQAPAESETKAESSF</sequence>
<comment type="caution">
    <text evidence="2">The sequence shown here is derived from an EMBL/GenBank/DDBJ whole genome shotgun (WGS) entry which is preliminary data.</text>
</comment>
<evidence type="ECO:0000256" key="1">
    <source>
        <dbReference type="SAM" id="Phobius"/>
    </source>
</evidence>